<dbReference type="InterPro" id="IPR049163">
    <property type="entry name" value="Pif1-like_2B_dom"/>
</dbReference>
<keyword evidence="1" id="KW-0234">DNA repair</keyword>
<dbReference type="InterPro" id="IPR027417">
    <property type="entry name" value="P-loop_NTPase"/>
</dbReference>
<keyword evidence="1" id="KW-0378">Hydrolase</keyword>
<dbReference type="EC" id="5.6.2.3" evidence="1"/>
<dbReference type="GO" id="GO:0006281">
    <property type="term" value="P:DNA repair"/>
    <property type="evidence" value="ECO:0007669"/>
    <property type="project" value="UniProtKB-KW"/>
</dbReference>
<dbReference type="SUPFAM" id="SSF52540">
    <property type="entry name" value="P-loop containing nucleoside triphosphate hydrolases"/>
    <property type="match status" value="1"/>
</dbReference>
<dbReference type="OrthoDB" id="7739316at2759"/>
<dbReference type="InterPro" id="IPR010285">
    <property type="entry name" value="DNA_helicase_pif1-like_DEAD"/>
</dbReference>
<comment type="cofactor">
    <cofactor evidence="1">
        <name>Mg(2+)</name>
        <dbReference type="ChEBI" id="CHEBI:18420"/>
    </cofactor>
</comment>
<dbReference type="GO" id="GO:0043139">
    <property type="term" value="F:5'-3' DNA helicase activity"/>
    <property type="evidence" value="ECO:0007669"/>
    <property type="project" value="UniProtKB-EC"/>
</dbReference>
<dbReference type="Pfam" id="PF21530">
    <property type="entry name" value="Pif1_2B_dom"/>
    <property type="match status" value="1"/>
</dbReference>
<accession>A0A0L8G9W5</accession>
<dbReference type="GO" id="GO:0016887">
    <property type="term" value="F:ATP hydrolysis activity"/>
    <property type="evidence" value="ECO:0007669"/>
    <property type="project" value="RHEA"/>
</dbReference>
<protein>
    <recommendedName>
        <fullName evidence="1">ATP-dependent DNA helicase</fullName>
        <ecNumber evidence="1">5.6.2.3</ecNumber>
    </recommendedName>
</protein>
<evidence type="ECO:0000313" key="4">
    <source>
        <dbReference type="EMBL" id="KOF73355.1"/>
    </source>
</evidence>
<dbReference type="GO" id="GO:0006310">
    <property type="term" value="P:DNA recombination"/>
    <property type="evidence" value="ECO:0007669"/>
    <property type="project" value="UniProtKB-KW"/>
</dbReference>
<keyword evidence="1" id="KW-0233">DNA recombination</keyword>
<reference evidence="4" key="1">
    <citation type="submission" date="2015-07" db="EMBL/GenBank/DDBJ databases">
        <title>MeaNS - Measles Nucleotide Surveillance Program.</title>
        <authorList>
            <person name="Tran T."/>
            <person name="Druce J."/>
        </authorList>
    </citation>
    <scope>NUCLEOTIDE SEQUENCE</scope>
    <source>
        <strain evidence="4">UCB-OBI-ISO-001</strain>
        <tissue evidence="4">Gonad</tissue>
    </source>
</reference>
<gene>
    <name evidence="4" type="ORF">OCBIM_22038041mg</name>
</gene>
<dbReference type="Gene3D" id="3.40.50.300">
    <property type="entry name" value="P-loop containing nucleotide triphosphate hydrolases"/>
    <property type="match status" value="1"/>
</dbReference>
<name>A0A0L8G9W5_OCTBM</name>
<dbReference type="PANTHER" id="PTHR10492">
    <property type="match status" value="1"/>
</dbReference>
<organism evidence="4">
    <name type="scientific">Octopus bimaculoides</name>
    <name type="common">California two-spotted octopus</name>
    <dbReference type="NCBI Taxonomy" id="37653"/>
    <lineage>
        <taxon>Eukaryota</taxon>
        <taxon>Metazoa</taxon>
        <taxon>Spiralia</taxon>
        <taxon>Lophotrochozoa</taxon>
        <taxon>Mollusca</taxon>
        <taxon>Cephalopoda</taxon>
        <taxon>Coleoidea</taxon>
        <taxon>Octopodiformes</taxon>
        <taxon>Octopoda</taxon>
        <taxon>Incirrata</taxon>
        <taxon>Octopodidae</taxon>
        <taxon>Octopus</taxon>
    </lineage>
</organism>
<dbReference type="EMBL" id="KQ423207">
    <property type="protein sequence ID" value="KOF73355.1"/>
    <property type="molecule type" value="Genomic_DNA"/>
</dbReference>
<comment type="similarity">
    <text evidence="1">Belongs to the helicase family.</text>
</comment>
<dbReference type="AlphaFoldDB" id="A0A0L8G9W5"/>
<evidence type="ECO:0000259" key="3">
    <source>
        <dbReference type="Pfam" id="PF21530"/>
    </source>
</evidence>
<dbReference type="Pfam" id="PF05970">
    <property type="entry name" value="PIF1"/>
    <property type="match status" value="1"/>
</dbReference>
<dbReference type="GO" id="GO:0005524">
    <property type="term" value="F:ATP binding"/>
    <property type="evidence" value="ECO:0007669"/>
    <property type="project" value="UniProtKB-KW"/>
</dbReference>
<keyword evidence="1" id="KW-0547">Nucleotide-binding</keyword>
<proteinExistence type="inferred from homology"/>
<sequence length="419" mass="47282">MANLGLPMIPQEEVDFEKAALRDRVFERFPALNAEQRYNFDQGVGSVINKEGEILNASGGSGKTYTINLILTEVRSQGHIAVVTAVSEIAATLLEHKRTLHSRCSIPLRITEESMCHMKISDSPKKKLFQKARLLVTDVVTIGHKHVYECVDRSLRGVRQEPILPVVKRGSRAQIFHATLKQSYIWNHVQKIGEYKISISPPHLIDSARLQDLCEVAFRSIDEKYRVGLWMNSRAIITPINKAAEEVNKVVMSKLLQTDSKTYRSCITLHKHEIEFPLELINDLNPPGFPPHILILKKHSSIMLLRNLDPAEVANGTHAGIGIIIPLISLTTTEDYPFSFSRKQFPMKSAFRMTSNKSQGQTLEKVRIYLPTPMFSHGQFYVFNSRVGSGNNGNILALDSEYKGMKGIYTDNVVYKEIL</sequence>
<keyword evidence="1" id="KW-0067">ATP-binding</keyword>
<keyword evidence="1" id="KW-0227">DNA damage</keyword>
<comment type="catalytic activity">
    <reaction evidence="1">
        <text>ATP + H2O = ADP + phosphate + H(+)</text>
        <dbReference type="Rhea" id="RHEA:13065"/>
        <dbReference type="ChEBI" id="CHEBI:15377"/>
        <dbReference type="ChEBI" id="CHEBI:15378"/>
        <dbReference type="ChEBI" id="CHEBI:30616"/>
        <dbReference type="ChEBI" id="CHEBI:43474"/>
        <dbReference type="ChEBI" id="CHEBI:456216"/>
        <dbReference type="EC" id="5.6.2.3"/>
    </reaction>
</comment>
<evidence type="ECO:0000259" key="2">
    <source>
        <dbReference type="Pfam" id="PF05970"/>
    </source>
</evidence>
<keyword evidence="1" id="KW-0347">Helicase</keyword>
<evidence type="ECO:0000256" key="1">
    <source>
        <dbReference type="RuleBase" id="RU363044"/>
    </source>
</evidence>
<feature type="domain" description="DNA helicase Pif1-like DEAD-box helicase" evidence="2">
    <location>
        <begin position="32"/>
        <end position="161"/>
    </location>
</feature>
<feature type="domain" description="DNA helicase Pif1-like 2B" evidence="3">
    <location>
        <begin position="279"/>
        <end position="318"/>
    </location>
</feature>
<dbReference type="PANTHER" id="PTHR10492:SF95">
    <property type="entry name" value="HELITRON HELICASE-LIKE DOMAIN-CONTAINING PROTEIN"/>
    <property type="match status" value="1"/>
</dbReference>
<dbReference type="GO" id="GO:0000723">
    <property type="term" value="P:telomere maintenance"/>
    <property type="evidence" value="ECO:0007669"/>
    <property type="project" value="InterPro"/>
</dbReference>